<evidence type="ECO:0000313" key="1">
    <source>
        <dbReference type="EMBL" id="KAB5516121.1"/>
    </source>
</evidence>
<comment type="caution">
    <text evidence="1">The sequence shown here is derived from an EMBL/GenBank/DDBJ whole genome shotgun (WGS) entry which is preliminary data.</text>
</comment>
<organism evidence="1 2">
    <name type="scientific">Salix brachista</name>
    <dbReference type="NCBI Taxonomy" id="2182728"/>
    <lineage>
        <taxon>Eukaryota</taxon>
        <taxon>Viridiplantae</taxon>
        <taxon>Streptophyta</taxon>
        <taxon>Embryophyta</taxon>
        <taxon>Tracheophyta</taxon>
        <taxon>Spermatophyta</taxon>
        <taxon>Magnoliopsida</taxon>
        <taxon>eudicotyledons</taxon>
        <taxon>Gunneridae</taxon>
        <taxon>Pentapetalae</taxon>
        <taxon>rosids</taxon>
        <taxon>fabids</taxon>
        <taxon>Malpighiales</taxon>
        <taxon>Salicaceae</taxon>
        <taxon>Saliceae</taxon>
        <taxon>Salix</taxon>
    </lineage>
</organism>
<keyword evidence="2" id="KW-1185">Reference proteome</keyword>
<dbReference type="EMBL" id="VDCV01000017">
    <property type="protein sequence ID" value="KAB5516121.1"/>
    <property type="molecule type" value="Genomic_DNA"/>
</dbReference>
<sequence length="156" mass="17538">MARLFIVGYQESANHQNPVFCFSMALDPMHCGITAWKNQIFPGSMRYEARLMEAVHGVHRMNLVIRISYGGFVGYNEAAKLATDTRKIEGVDGIIACQTCQGRALVLLTDVIDAEYRKKNPRYSLFNGYVLTGYVNRLCQGEEGIDLGYTSRPKSF</sequence>
<reference evidence="2" key="1">
    <citation type="journal article" date="2019" name="Gigascience">
        <title>De novo genome assembly of the endangered Acer yangbiense, a plant species with extremely small populations endemic to Yunnan Province, China.</title>
        <authorList>
            <person name="Yang J."/>
            <person name="Wariss H.M."/>
            <person name="Tao L."/>
            <person name="Zhang R."/>
            <person name="Yun Q."/>
            <person name="Hollingsworth P."/>
            <person name="Dao Z."/>
            <person name="Luo G."/>
            <person name="Guo H."/>
            <person name="Ma Y."/>
            <person name="Sun W."/>
        </authorList>
    </citation>
    <scope>NUCLEOTIDE SEQUENCE [LARGE SCALE GENOMIC DNA]</scope>
    <source>
        <strain evidence="2">cv. br00</strain>
    </source>
</reference>
<evidence type="ECO:0000313" key="2">
    <source>
        <dbReference type="Proteomes" id="UP000326939"/>
    </source>
</evidence>
<accession>A0A5N5JAI2</accession>
<proteinExistence type="predicted"/>
<protein>
    <submittedName>
        <fullName evidence="1">Uncharacterized protein</fullName>
    </submittedName>
</protein>
<dbReference type="AlphaFoldDB" id="A0A5N5JAI2"/>
<name>A0A5N5JAI2_9ROSI</name>
<dbReference type="Proteomes" id="UP000326939">
    <property type="component" value="Chromosome 17"/>
</dbReference>
<gene>
    <name evidence="1" type="ORF">DKX38_026769</name>
</gene>